<feature type="domain" description="Beta-lactamase-related" evidence="2">
    <location>
        <begin position="92"/>
        <end position="405"/>
    </location>
</feature>
<evidence type="ECO:0000259" key="3">
    <source>
        <dbReference type="Pfam" id="PF11954"/>
    </source>
</evidence>
<dbReference type="InterPro" id="IPR012338">
    <property type="entry name" value="Beta-lactam/transpept-like"/>
</dbReference>
<gene>
    <name evidence="4" type="ORF">GCM10007301_51770</name>
</gene>
<accession>A0A917CH48</accession>
<dbReference type="EMBL" id="BMCT01000010">
    <property type="protein sequence ID" value="GGF85524.1"/>
    <property type="molecule type" value="Genomic_DNA"/>
</dbReference>
<dbReference type="PROSITE" id="PS51318">
    <property type="entry name" value="TAT"/>
    <property type="match status" value="1"/>
</dbReference>
<dbReference type="SUPFAM" id="SSF56601">
    <property type="entry name" value="beta-lactamase/transpeptidase-like"/>
    <property type="match status" value="1"/>
</dbReference>
<evidence type="ECO:0008006" key="6">
    <source>
        <dbReference type="Google" id="ProtNLM"/>
    </source>
</evidence>
<comment type="caution">
    <text evidence="4">The sequence shown here is derived from an EMBL/GenBank/DDBJ whole genome shotgun (WGS) entry which is preliminary data.</text>
</comment>
<keyword evidence="5" id="KW-1185">Reference proteome</keyword>
<name>A0A917CH48_9HYPH</name>
<dbReference type="InterPro" id="IPR021860">
    <property type="entry name" value="Peptidase_S12_Pab87-rel_C"/>
</dbReference>
<evidence type="ECO:0000313" key="5">
    <source>
        <dbReference type="Proteomes" id="UP000606044"/>
    </source>
</evidence>
<dbReference type="RefSeq" id="WP_188583755.1">
    <property type="nucleotide sequence ID" value="NZ_BMCT01000010.1"/>
</dbReference>
<dbReference type="Gene3D" id="3.40.710.10">
    <property type="entry name" value="DD-peptidase/beta-lactamase superfamily"/>
    <property type="match status" value="1"/>
</dbReference>
<dbReference type="Pfam" id="PF11954">
    <property type="entry name" value="DUF3471"/>
    <property type="match status" value="1"/>
</dbReference>
<dbReference type="PANTHER" id="PTHR46825">
    <property type="entry name" value="D-ALANYL-D-ALANINE-CARBOXYPEPTIDASE/ENDOPEPTIDASE AMPH"/>
    <property type="match status" value="1"/>
</dbReference>
<feature type="region of interest" description="Disordered" evidence="1">
    <location>
        <begin position="1"/>
        <end position="33"/>
    </location>
</feature>
<feature type="domain" description="Peptidase S12 Pab87-related C-terminal" evidence="3">
    <location>
        <begin position="449"/>
        <end position="546"/>
    </location>
</feature>
<evidence type="ECO:0000259" key="2">
    <source>
        <dbReference type="Pfam" id="PF00144"/>
    </source>
</evidence>
<organism evidence="4 5">
    <name type="scientific">Azorhizobium oxalatiphilum</name>
    <dbReference type="NCBI Taxonomy" id="980631"/>
    <lineage>
        <taxon>Bacteria</taxon>
        <taxon>Pseudomonadati</taxon>
        <taxon>Pseudomonadota</taxon>
        <taxon>Alphaproteobacteria</taxon>
        <taxon>Hyphomicrobiales</taxon>
        <taxon>Xanthobacteraceae</taxon>
        <taxon>Azorhizobium</taxon>
    </lineage>
</organism>
<proteinExistence type="predicted"/>
<dbReference type="InterPro" id="IPR006311">
    <property type="entry name" value="TAT_signal"/>
</dbReference>
<evidence type="ECO:0000313" key="4">
    <source>
        <dbReference type="EMBL" id="GGF85524.1"/>
    </source>
</evidence>
<dbReference type="InterPro" id="IPR050491">
    <property type="entry name" value="AmpC-like"/>
</dbReference>
<protein>
    <recommendedName>
        <fullName evidence="6">CubicO group peptidase (Beta-lactamase class C family)</fullName>
    </recommendedName>
</protein>
<dbReference type="AlphaFoldDB" id="A0A917CH48"/>
<dbReference type="Gene3D" id="2.40.128.600">
    <property type="match status" value="1"/>
</dbReference>
<dbReference type="InterPro" id="IPR001466">
    <property type="entry name" value="Beta-lactam-related"/>
</dbReference>
<dbReference type="Pfam" id="PF00144">
    <property type="entry name" value="Beta-lactamase"/>
    <property type="match status" value="1"/>
</dbReference>
<evidence type="ECO:0000256" key="1">
    <source>
        <dbReference type="SAM" id="MobiDB-lite"/>
    </source>
</evidence>
<reference evidence="4" key="1">
    <citation type="journal article" date="2014" name="Int. J. Syst. Evol. Microbiol.">
        <title>Complete genome sequence of Corynebacterium casei LMG S-19264T (=DSM 44701T), isolated from a smear-ripened cheese.</title>
        <authorList>
            <consortium name="US DOE Joint Genome Institute (JGI-PGF)"/>
            <person name="Walter F."/>
            <person name="Albersmeier A."/>
            <person name="Kalinowski J."/>
            <person name="Ruckert C."/>
        </authorList>
    </citation>
    <scope>NUCLEOTIDE SEQUENCE</scope>
    <source>
        <strain evidence="4">CCM 7897</strain>
    </source>
</reference>
<dbReference type="Proteomes" id="UP000606044">
    <property type="component" value="Unassembled WGS sequence"/>
</dbReference>
<dbReference type="PANTHER" id="PTHR46825:SF15">
    <property type="entry name" value="BETA-LACTAMASE-RELATED DOMAIN-CONTAINING PROTEIN"/>
    <property type="match status" value="1"/>
</dbReference>
<sequence>MAHYDDPAATRHASPETATSRESDPAAPSGPLLSRRSLATGALAAAGAAAFAATASAQMPTPQAAKRTEASASPLLGRLTTVMPGIETRLVEAMKTFDVPGCMLGIVSGDKLVYTKGFGARSKSDKRPVDSRTQFQIGSTTKAFLATTMAIGVDKGWLAWDDRISDRHPGFALKDDWASREFRLFDIIAQRSGLMPYVNDGLTALGYPPPDLVHSLRYVEPVSSFRSAFAYTNITHLVAGEVVAKASGAKDWDAVAQAEILDPLGMKETSFTAEAISAAPNHATGHTWVPKGSIEIPFDPSFPYSLGPAGNMNSTLEDMARWMRLHLANGAFEGKEIVSPANLGVTRIPRVGMSDTIAYAMGWLLMSTPNGRVIWHNGGTNGFGTHFGFLPDKGLGVIVLSNLQNIGFVDALALSIYDALLENPAQDYFAREIEKAKAGAAADDARYTPPKSPTPPLDPAALAGTYKSEMLGEVKVEVDGKGLAARFKTGAVLNLTPFDGPLYLVRLKAEGRFAPIVAMSADAPTGFMSFAADASGKLNRMTWLYDDSQSYVLTRV</sequence>
<reference evidence="4" key="2">
    <citation type="submission" date="2020-09" db="EMBL/GenBank/DDBJ databases">
        <authorList>
            <person name="Sun Q."/>
            <person name="Sedlacek I."/>
        </authorList>
    </citation>
    <scope>NUCLEOTIDE SEQUENCE</scope>
    <source>
        <strain evidence="4">CCM 7897</strain>
    </source>
</reference>